<dbReference type="Pfam" id="PF00300">
    <property type="entry name" value="His_Phos_1"/>
    <property type="match status" value="1"/>
</dbReference>
<dbReference type="InterPro" id="IPR013078">
    <property type="entry name" value="His_Pase_superF_clade-1"/>
</dbReference>
<dbReference type="InterPro" id="IPR029033">
    <property type="entry name" value="His_PPase_superfam"/>
</dbReference>
<proteinExistence type="predicted"/>
<dbReference type="STRING" id="448386.A0A2V3J0D2"/>
<evidence type="ECO:0000256" key="1">
    <source>
        <dbReference type="PIRSR" id="PIRSR613078-2"/>
    </source>
</evidence>
<dbReference type="CDD" id="cd07067">
    <property type="entry name" value="HP_PGM_like"/>
    <property type="match status" value="1"/>
</dbReference>
<evidence type="ECO:0000313" key="4">
    <source>
        <dbReference type="Proteomes" id="UP000247409"/>
    </source>
</evidence>
<protein>
    <submittedName>
        <fullName evidence="3">2-carboxy-D-arabinitol-1-phosphatase</fullName>
    </submittedName>
</protein>
<keyword evidence="4" id="KW-1185">Reference proteome</keyword>
<dbReference type="EMBL" id="NBIV01000020">
    <property type="protein sequence ID" value="PXF47785.1"/>
    <property type="molecule type" value="Genomic_DNA"/>
</dbReference>
<dbReference type="InterPro" id="IPR050275">
    <property type="entry name" value="PGM_Phosphatase"/>
</dbReference>
<dbReference type="AlphaFoldDB" id="A0A2V3J0D2"/>
<feature type="region of interest" description="Disordered" evidence="2">
    <location>
        <begin position="22"/>
        <end position="41"/>
    </location>
</feature>
<dbReference type="Gene3D" id="3.40.50.1240">
    <property type="entry name" value="Phosphoglycerate mutase-like"/>
    <property type="match status" value="1"/>
</dbReference>
<accession>A0A2V3J0D2</accession>
<sequence>MNFIGPPLLFHPSHVISVLRCSHSESHGTSKQTRVRRPSMPMENETERFVILMRHGMTDWNHDGRIQGSLDRSRLNTTGMKQARRAGRFLSGIPIDNVLCSPLHRARQTLELVASVSQNPRLQRLRPELLDDLKEIQVPWQGGLRSEISSGHFRETYAKYKRNPYTFSYYGFNPLNDLVRRAELVWDTIMRSNGQFQLVVAHNQMNKALICTALGMETSLASWNQSNCCFNLFVLHKGRPPILRLCNGSGLKDPTYAPRRSYLRSKWTRVYIHQLGPVAGLRREVRRMPIAHLFCVNHKVEDLDLVALGKRSLKKKCTTVYIRGEDIASMYQACRELLDNIRNTFVDQQVIVSVNSSRVHSLFFVATLGRDANECRRLHTDSGGVSIIDLSSSCSLGPEGIRVECFNTHANSSNGPLLGYTFGIDMNNY</sequence>
<dbReference type="SMART" id="SM00855">
    <property type="entry name" value="PGAM"/>
    <property type="match status" value="1"/>
</dbReference>
<feature type="binding site" evidence="1">
    <location>
        <position position="105"/>
    </location>
    <ligand>
        <name>substrate</name>
    </ligand>
</feature>
<name>A0A2V3J0D2_9FLOR</name>
<dbReference type="Proteomes" id="UP000247409">
    <property type="component" value="Unassembled WGS sequence"/>
</dbReference>
<feature type="binding site" evidence="1">
    <location>
        <begin position="54"/>
        <end position="61"/>
    </location>
    <ligand>
        <name>substrate</name>
    </ligand>
</feature>
<comment type="caution">
    <text evidence="3">The sequence shown here is derived from an EMBL/GenBank/DDBJ whole genome shotgun (WGS) entry which is preliminary data.</text>
</comment>
<evidence type="ECO:0000313" key="3">
    <source>
        <dbReference type="EMBL" id="PXF47785.1"/>
    </source>
</evidence>
<organism evidence="3 4">
    <name type="scientific">Gracilariopsis chorda</name>
    <dbReference type="NCBI Taxonomy" id="448386"/>
    <lineage>
        <taxon>Eukaryota</taxon>
        <taxon>Rhodophyta</taxon>
        <taxon>Florideophyceae</taxon>
        <taxon>Rhodymeniophycidae</taxon>
        <taxon>Gracilariales</taxon>
        <taxon>Gracilariaceae</taxon>
        <taxon>Gracilariopsis</taxon>
    </lineage>
</organism>
<reference evidence="3 4" key="1">
    <citation type="journal article" date="2018" name="Mol. Biol. Evol.">
        <title>Analysis of the draft genome of the red seaweed Gracilariopsis chorda provides insights into genome size evolution in Rhodophyta.</title>
        <authorList>
            <person name="Lee J."/>
            <person name="Yang E.C."/>
            <person name="Graf L."/>
            <person name="Yang J.H."/>
            <person name="Qiu H."/>
            <person name="Zel Zion U."/>
            <person name="Chan C.X."/>
            <person name="Stephens T.G."/>
            <person name="Weber A.P.M."/>
            <person name="Boo G.H."/>
            <person name="Boo S.M."/>
            <person name="Kim K.M."/>
            <person name="Shin Y."/>
            <person name="Jung M."/>
            <person name="Lee S.J."/>
            <person name="Yim H.S."/>
            <person name="Lee J.H."/>
            <person name="Bhattacharya D."/>
            <person name="Yoon H.S."/>
        </authorList>
    </citation>
    <scope>NUCLEOTIDE SEQUENCE [LARGE SCALE GENOMIC DNA]</scope>
    <source>
        <strain evidence="3 4">SKKU-2015</strain>
        <tissue evidence="3">Whole body</tissue>
    </source>
</reference>
<dbReference type="PANTHER" id="PTHR48100">
    <property type="entry name" value="BROAD-SPECIFICITY PHOSPHATASE YOR283W-RELATED"/>
    <property type="match status" value="1"/>
</dbReference>
<gene>
    <name evidence="3" type="ORF">BWQ96_02467</name>
</gene>
<dbReference type="PANTHER" id="PTHR48100:SF10">
    <property type="entry name" value="2-CARBOXY-D-ARABINITOL-1-PHOSPHATASE-RELATED"/>
    <property type="match status" value="1"/>
</dbReference>
<dbReference type="SUPFAM" id="SSF53254">
    <property type="entry name" value="Phosphoglycerate mutase-like"/>
    <property type="match status" value="1"/>
</dbReference>
<dbReference type="GO" id="GO:0016791">
    <property type="term" value="F:phosphatase activity"/>
    <property type="evidence" value="ECO:0007669"/>
    <property type="project" value="TreeGrafter"/>
</dbReference>
<evidence type="ECO:0000256" key="2">
    <source>
        <dbReference type="SAM" id="MobiDB-lite"/>
    </source>
</evidence>
<dbReference type="OrthoDB" id="3835at2759"/>